<accession>W9RU51</accession>
<proteinExistence type="predicted"/>
<evidence type="ECO:0000313" key="1">
    <source>
        <dbReference type="EMBL" id="EXB93619.1"/>
    </source>
</evidence>
<organism evidence="1 2">
    <name type="scientific">Morus notabilis</name>
    <dbReference type="NCBI Taxonomy" id="981085"/>
    <lineage>
        <taxon>Eukaryota</taxon>
        <taxon>Viridiplantae</taxon>
        <taxon>Streptophyta</taxon>
        <taxon>Embryophyta</taxon>
        <taxon>Tracheophyta</taxon>
        <taxon>Spermatophyta</taxon>
        <taxon>Magnoliopsida</taxon>
        <taxon>eudicotyledons</taxon>
        <taxon>Gunneridae</taxon>
        <taxon>Pentapetalae</taxon>
        <taxon>rosids</taxon>
        <taxon>fabids</taxon>
        <taxon>Rosales</taxon>
        <taxon>Moraceae</taxon>
        <taxon>Moreae</taxon>
        <taxon>Morus</taxon>
    </lineage>
</organism>
<dbReference type="AlphaFoldDB" id="W9RU51"/>
<sequence>MRRFAIKCMLDFKDFIPASTRVFPVFVMILFNNSNSFKSINKNNLNPFIPLIKTTPPPKPKSMKRLAASISKDCLPLKFLT</sequence>
<dbReference type="Proteomes" id="UP000030645">
    <property type="component" value="Unassembled WGS sequence"/>
</dbReference>
<evidence type="ECO:0000313" key="2">
    <source>
        <dbReference type="Proteomes" id="UP000030645"/>
    </source>
</evidence>
<reference evidence="2" key="1">
    <citation type="submission" date="2013-01" db="EMBL/GenBank/DDBJ databases">
        <title>Draft Genome Sequence of a Mulberry Tree, Morus notabilis C.K. Schneid.</title>
        <authorList>
            <person name="He N."/>
            <person name="Zhao S."/>
        </authorList>
    </citation>
    <scope>NUCLEOTIDE SEQUENCE</scope>
</reference>
<gene>
    <name evidence="1" type="ORF">L484_018003</name>
</gene>
<keyword evidence="2" id="KW-1185">Reference proteome</keyword>
<name>W9RU51_9ROSA</name>
<dbReference type="EMBL" id="KE345083">
    <property type="protein sequence ID" value="EXB93619.1"/>
    <property type="molecule type" value="Genomic_DNA"/>
</dbReference>
<protein>
    <submittedName>
        <fullName evidence="1">Uncharacterized protein</fullName>
    </submittedName>
</protein>